<keyword evidence="1" id="KW-0732">Signal</keyword>
<organism evidence="3 4">
    <name type="scientific">Nibricoccus aquaticus</name>
    <dbReference type="NCBI Taxonomy" id="2576891"/>
    <lineage>
        <taxon>Bacteria</taxon>
        <taxon>Pseudomonadati</taxon>
        <taxon>Verrucomicrobiota</taxon>
        <taxon>Opitutia</taxon>
        <taxon>Opitutales</taxon>
        <taxon>Opitutaceae</taxon>
        <taxon>Nibricoccus</taxon>
    </lineage>
</organism>
<dbReference type="EMBL" id="CP023344">
    <property type="protein sequence ID" value="ATC63621.1"/>
    <property type="molecule type" value="Genomic_DNA"/>
</dbReference>
<dbReference type="Proteomes" id="UP000217265">
    <property type="component" value="Chromosome"/>
</dbReference>
<sequence>MRTSIIGAAGACMFAALSSVASAQIITQWNFNSVTADASTSTGSALPSTGSGTASVIGGVSASFAAGSPRDLASDNTAWSLASWPALSAASGTAGAQFMVSTVGFTGALQVSFDLRQTTTASERFQLQATSDGVSFSNVSGGTGSFGAVGNNTGTVFGTDGLFINTVAASSQAFVQSVTYAFLAGSAFEDNANFGFRLVSVFDGASYDAAGATANYGTSGTLRLDMVTVSAASVAVPEPATNALLMGACALAAVVWRKSQNKRSGRRNEKAAAAGVR</sequence>
<dbReference type="RefSeq" id="WP_096055253.1">
    <property type="nucleotide sequence ID" value="NZ_CP023344.1"/>
</dbReference>
<feature type="signal peptide" evidence="1">
    <location>
        <begin position="1"/>
        <end position="23"/>
    </location>
</feature>
<dbReference type="Pfam" id="PF07589">
    <property type="entry name" value="PEP-CTERM"/>
    <property type="match status" value="1"/>
</dbReference>
<evidence type="ECO:0000259" key="2">
    <source>
        <dbReference type="Pfam" id="PF07589"/>
    </source>
</evidence>
<feature type="domain" description="Ice-binding protein C-terminal" evidence="2">
    <location>
        <begin position="235"/>
        <end position="258"/>
    </location>
</feature>
<protein>
    <recommendedName>
        <fullName evidence="2">Ice-binding protein C-terminal domain-containing protein</fullName>
    </recommendedName>
</protein>
<feature type="chain" id="PRO_5012877560" description="Ice-binding protein C-terminal domain-containing protein" evidence="1">
    <location>
        <begin position="24"/>
        <end position="277"/>
    </location>
</feature>
<evidence type="ECO:0000313" key="4">
    <source>
        <dbReference type="Proteomes" id="UP000217265"/>
    </source>
</evidence>
<dbReference type="AlphaFoldDB" id="A0A290QGZ1"/>
<accession>A0A290QGZ1</accession>
<keyword evidence="4" id="KW-1185">Reference proteome</keyword>
<evidence type="ECO:0000256" key="1">
    <source>
        <dbReference type="SAM" id="SignalP"/>
    </source>
</evidence>
<name>A0A290QGZ1_9BACT</name>
<reference evidence="3 4" key="1">
    <citation type="submission" date="2017-09" db="EMBL/GenBank/DDBJ databases">
        <title>Complete genome sequence of Verrucomicrobial strain HZ-65, isolated from freshwater.</title>
        <authorList>
            <person name="Choi A."/>
        </authorList>
    </citation>
    <scope>NUCLEOTIDE SEQUENCE [LARGE SCALE GENOMIC DNA]</scope>
    <source>
        <strain evidence="3 4">HZ-65</strain>
    </source>
</reference>
<gene>
    <name evidence="3" type="ORF">CMV30_06465</name>
</gene>
<dbReference type="OrthoDB" id="1056765at2"/>
<proteinExistence type="predicted"/>
<dbReference type="InterPro" id="IPR013424">
    <property type="entry name" value="Ice-binding_C"/>
</dbReference>
<dbReference type="KEGG" id="vbh:CMV30_06465"/>
<evidence type="ECO:0000313" key="3">
    <source>
        <dbReference type="EMBL" id="ATC63621.1"/>
    </source>
</evidence>